<evidence type="ECO:0000313" key="2">
    <source>
        <dbReference type="Proteomes" id="UP000242656"/>
    </source>
</evidence>
<gene>
    <name evidence="1" type="ORF">COI93_18470</name>
</gene>
<reference evidence="1 2" key="1">
    <citation type="submission" date="2017-09" db="EMBL/GenBank/DDBJ databases">
        <title>Large-scale bioinformatics analysis of Bacillus genomes uncovers conserved roles of natural products in bacterial physiology.</title>
        <authorList>
            <consortium name="Agbiome Team Llc"/>
            <person name="Bleich R.M."/>
            <person name="Grubbs K.J."/>
            <person name="Santa Maria K.C."/>
            <person name="Allen S.E."/>
            <person name="Farag S."/>
            <person name="Shank E.A."/>
            <person name="Bowers A."/>
        </authorList>
    </citation>
    <scope>NUCLEOTIDE SEQUENCE [LARGE SCALE GENOMIC DNA]</scope>
    <source>
        <strain evidence="1 2">AFS083043</strain>
    </source>
</reference>
<organism evidence="1 2">
    <name type="scientific">Bacillus cereus</name>
    <dbReference type="NCBI Taxonomy" id="1396"/>
    <lineage>
        <taxon>Bacteria</taxon>
        <taxon>Bacillati</taxon>
        <taxon>Bacillota</taxon>
        <taxon>Bacilli</taxon>
        <taxon>Bacillales</taxon>
        <taxon>Bacillaceae</taxon>
        <taxon>Bacillus</taxon>
        <taxon>Bacillus cereus group</taxon>
    </lineage>
</organism>
<sequence length="165" mass="17475">MGCCNCCGSLSCNGLSNCNNNGRNQTNIYFTNVTGNVAIPFATDTTVLTLPVTTTSSLQPVKVDGVVQLQVVLQTAVAVVFQCGITIQLLRNGTPLITETYQLGGTLSLLATVTQTDVIPISFVDNNTSLGTNTYTVIVNFFQRTIGLGTITVTAQTRTLNAITF</sequence>
<dbReference type="RefSeq" id="WP_098492011.1">
    <property type="nucleotide sequence ID" value="NZ_NUWN01000078.1"/>
</dbReference>
<proteinExistence type="predicted"/>
<comment type="caution">
    <text evidence="1">The sequence shown here is derived from an EMBL/GenBank/DDBJ whole genome shotgun (WGS) entry which is preliminary data.</text>
</comment>
<dbReference type="Proteomes" id="UP000242656">
    <property type="component" value="Unassembled WGS sequence"/>
</dbReference>
<name>A0A2B0LWL6_BACCE</name>
<dbReference type="EMBL" id="NUWN01000078">
    <property type="protein sequence ID" value="PFK33295.1"/>
    <property type="molecule type" value="Genomic_DNA"/>
</dbReference>
<protein>
    <submittedName>
        <fullName evidence="1">Uncharacterized protein</fullName>
    </submittedName>
</protein>
<dbReference type="AlphaFoldDB" id="A0A2B0LWL6"/>
<accession>A0A2B0LWL6</accession>
<evidence type="ECO:0000313" key="1">
    <source>
        <dbReference type="EMBL" id="PFK33295.1"/>
    </source>
</evidence>